<accession>A0A516GZZ8</accession>
<dbReference type="PRINTS" id="PR00081">
    <property type="entry name" value="GDHRDH"/>
</dbReference>
<dbReference type="InterPro" id="IPR020904">
    <property type="entry name" value="Sc_DH/Rdtase_CS"/>
</dbReference>
<gene>
    <name evidence="3" type="ORF">FNB15_06300</name>
</gene>
<sequence>MNSAAGIPQPEAMSFDLSGKHAVVIGGGSGIGKSIAEGLGKAGARLTLAGRRRDVLEGAAVAFSKAGIAAGVDAVDANDTTQLAAFAARAQKTAPVDILVNAQGVMTLKPAEEFTPDDFDRIMTTNTKSVFFACQEFGKLMLARGRGSIVNIASLASFRGFARNAVYTISKHGVVALTETLASEWAARGVRVNAIAPGFFVTDLNRTTLVDERRNKAESRTPMGRLGETSELAGAAVFLSSPAASYVTGATIPVDGGFLAAGM</sequence>
<keyword evidence="2" id="KW-0560">Oxidoreductase</keyword>
<dbReference type="EMBL" id="CP041636">
    <property type="protein sequence ID" value="QDO96910.1"/>
    <property type="molecule type" value="Genomic_DNA"/>
</dbReference>
<dbReference type="Gene3D" id="3.40.50.720">
    <property type="entry name" value="NAD(P)-binding Rossmann-like Domain"/>
    <property type="match status" value="1"/>
</dbReference>
<dbReference type="KEGG" id="fer:FNB15_06300"/>
<evidence type="ECO:0000256" key="2">
    <source>
        <dbReference type="ARBA" id="ARBA00023002"/>
    </source>
</evidence>
<dbReference type="SUPFAM" id="SSF51735">
    <property type="entry name" value="NAD(P)-binding Rossmann-fold domains"/>
    <property type="match status" value="1"/>
</dbReference>
<dbReference type="Pfam" id="PF13561">
    <property type="entry name" value="adh_short_C2"/>
    <property type="match status" value="1"/>
</dbReference>
<keyword evidence="4" id="KW-1185">Reference proteome</keyword>
<dbReference type="AlphaFoldDB" id="A0A516GZZ8"/>
<dbReference type="PROSITE" id="PS00061">
    <property type="entry name" value="ADH_SHORT"/>
    <property type="match status" value="1"/>
</dbReference>
<comment type="similarity">
    <text evidence="1">Belongs to the short-chain dehydrogenases/reductases (SDR) family.</text>
</comment>
<reference evidence="3 4" key="1">
    <citation type="submission" date="2019-07" db="EMBL/GenBank/DDBJ databases">
        <title>Genome sequencing for Ferrovibrio sp. K5.</title>
        <authorList>
            <person name="Park S.-J."/>
        </authorList>
    </citation>
    <scope>NUCLEOTIDE SEQUENCE [LARGE SCALE GENOMIC DNA]</scope>
    <source>
        <strain evidence="3 4">K5</strain>
    </source>
</reference>
<evidence type="ECO:0000256" key="1">
    <source>
        <dbReference type="ARBA" id="ARBA00006484"/>
    </source>
</evidence>
<organism evidence="3 4">
    <name type="scientific">Ferrovibrio terrae</name>
    <dbReference type="NCBI Taxonomy" id="2594003"/>
    <lineage>
        <taxon>Bacteria</taxon>
        <taxon>Pseudomonadati</taxon>
        <taxon>Pseudomonadota</taxon>
        <taxon>Alphaproteobacteria</taxon>
        <taxon>Rhodospirillales</taxon>
        <taxon>Rhodospirillaceae</taxon>
        <taxon>Ferrovibrio</taxon>
    </lineage>
</organism>
<dbReference type="OrthoDB" id="9796652at2"/>
<dbReference type="FunFam" id="3.40.50.720:FF:000084">
    <property type="entry name" value="Short-chain dehydrogenase reductase"/>
    <property type="match status" value="1"/>
</dbReference>
<dbReference type="PRINTS" id="PR00080">
    <property type="entry name" value="SDRFAMILY"/>
</dbReference>
<name>A0A516GZZ8_9PROT</name>
<dbReference type="PANTHER" id="PTHR42760">
    <property type="entry name" value="SHORT-CHAIN DEHYDROGENASES/REDUCTASES FAMILY MEMBER"/>
    <property type="match status" value="1"/>
</dbReference>
<dbReference type="InterPro" id="IPR036291">
    <property type="entry name" value="NAD(P)-bd_dom_sf"/>
</dbReference>
<evidence type="ECO:0000313" key="3">
    <source>
        <dbReference type="EMBL" id="QDO96910.1"/>
    </source>
</evidence>
<dbReference type="GO" id="GO:0016616">
    <property type="term" value="F:oxidoreductase activity, acting on the CH-OH group of donors, NAD or NADP as acceptor"/>
    <property type="evidence" value="ECO:0007669"/>
    <property type="project" value="TreeGrafter"/>
</dbReference>
<dbReference type="Proteomes" id="UP000317496">
    <property type="component" value="Chromosome"/>
</dbReference>
<protein>
    <submittedName>
        <fullName evidence="3">SDR family oxidoreductase</fullName>
    </submittedName>
</protein>
<dbReference type="InterPro" id="IPR002347">
    <property type="entry name" value="SDR_fam"/>
</dbReference>
<evidence type="ECO:0000313" key="4">
    <source>
        <dbReference type="Proteomes" id="UP000317496"/>
    </source>
</evidence>
<proteinExistence type="inferred from homology"/>
<dbReference type="PANTHER" id="PTHR42760:SF115">
    <property type="entry name" value="3-OXOACYL-[ACYL-CARRIER-PROTEIN] REDUCTASE FABG"/>
    <property type="match status" value="1"/>
</dbReference>